<reference evidence="1" key="1">
    <citation type="submission" date="2022-04" db="EMBL/GenBank/DDBJ databases">
        <title>Jade perch genome.</title>
        <authorList>
            <person name="Chao B."/>
        </authorList>
    </citation>
    <scope>NUCLEOTIDE SEQUENCE</scope>
    <source>
        <strain evidence="1">CB-2022</strain>
    </source>
</reference>
<evidence type="ECO:0000313" key="2">
    <source>
        <dbReference type="Proteomes" id="UP000831701"/>
    </source>
</evidence>
<comment type="caution">
    <text evidence="1">The sequence shown here is derived from an EMBL/GenBank/DDBJ whole genome shotgun (WGS) entry which is preliminary data.</text>
</comment>
<accession>A0ACB8VGN3</accession>
<sequence>MFSLHLQVLLAAAVCTKAGKAIVSRQFVEMTRTRIEGLLAAFPKLMNTGKQHTFVETDSVRYVYQPLEKLYMVLITTKNSNILEDLETLRLFSRVIPEYCRVLEESEISEHCFDLIFAFDEIVALGYRENVNLAQIRTFTEMDSHEEKVFRAVRETQEREAKAEMRRKAKELQQARRDAERSGKKVPAFGGFGSAGMTSVSSGSIITDTIVEPEKPKITPAPVRPSGPSKALKLGAKGKEVDNFVDKLKSEGETIMPTTGKRGSDVSKVLPPPVNVESVHLRVEEKISLTCGRDGGLQNMEVLGMVTLRVTDDKNGRIRLIINNNDNKGLQLQTHPNVDKKLFTADSVIGLKNPEKSFPLNNDVGVLKWRLQTTDESLIPLTINCWPSESGTGCDVNIEYELQEESLELNDVVISIPVPSGVGAPVIGDLDGEYKHDSRRNVLEWCLPVIDANNKTGSLEFSIAGQPNDFFPISVSFVSKRNYCDIQVGARDLRWEWMCLGMIVDIHSRAHTQTHRGGIRDCQPDIQPTPLTSKGLRGGRGRGESGATAADTVVFGPLNTQLAGRHTHTHTAEHAVTQFGCFDWIFGIRGSTGCSLAEGCSPGWRVELEKCGNVSLLLLSTHLDSRMMLKKVRFKAHNRAAASYSMAPGSRGNMWESDPPPINGKHILAKNDDPFPSNLYIPPPLPALNRLDLHVSQGAVDSSVDMDRLNRNMPECGRQTHQVLQSTPLDLIETGKGLKFQAERPHLVSLGSGRLSTAITLLPLPEGRTTLGHGPMDINIQGPGVAAQHCYIENRSGVITLHPCGNLCAVDGLQVTQPVRLSQGRCMLCLGQSAFFRFNHPEEAFRMKSMVPHGGSVSTGNYRLCSDTESLVNGNHQASAAQSPPAPGERVQSEHSAIVSSIEKDLQDIMDSLVMDDPQPSSSEGKKPPGGQPIPHSPLSPMVNGGGRYLLSPPTSPGAMSVGSSYENTSPPFSPLSSPSAASSGSFTSPSPSGGPQDQSSSLPPVPVRSSSYNFTAQPPPVPQPRTILPNFSSGGGQKVQESPRLQRKVLIEAPTSPKPSCRGLGQDGSESPRQTPLLSSNESLSSRNIVPSSPRLTPKFPTCPSPSPSSPRTKTTTVLQERPASPFREQNSLADCSLTSSPSRQLSQPTRAFQPPLDPIVHIIQGSPLQQHPRSLQPPESPRMARRNMEVNGSTAGGSSMRELPPLSPSMARRGVPVLPGALPGTVQTLRTPDSPSGLGKFVPESPRLRRKSGSTSEEPTCSRGIRARSPSPTSMMMEGGGAGARKASFGNSLSPAYSLGSLPGSSPVASPRTHRKMSAGRAHPGMRERKNSITEISDNEDELLEYHRRQREERLREQEMERLERQRLETILNLCAEYNKGESTSLDPLASGRTGFPADGLGRRPSMENVLGGTTSPATLRLVQRQRESDEENLKEECSSTESTHQEVRTSPAPSTASALLNGDRQHEDSGGSRLELGYLEDERVRVLARIDELKTRLTELEQQLQESKQEAEMERALLQGERQAELDQIEAETDIITQLQHKLDELESAIQREKDKERANVEAERQALQSLQEGYAELKNQLHNCPESLREQLQEQLKRDGEALEAGTKKFEDLEFQQLERESSLEEERETISQQLLQERAEYHSSVAQRKEKVSALENQANQLGLQASQECERLAKDRTLTLQMLQKEKERLSALEKRYHSLTGGKSFPKSSSAMRECPIHFLWALKALIPELLKQETLRISKADLLLEDVHSSQHSLCQASPSYLHPSPPCQLYPSSPTEEYTKLSDVYKMYGSSGHHEGSKPTSHGYSFAIDAALAGAGEYQSEGSRPHLPKLDLEQWYQELMAGSSQLCPPPLPAKSLSGRRPVLQVFRSKLDSDPGLSLHQPKSGSASPLQHGAATLGRNTSSKQSPLLVANSTGSLPRNLAATLQDIETKRQLALQQKGQQVIEEQRRRLAELKQRAAAEAQCQWEALHGSQPHLMTSSSPSPSYSPVMAYSPALSHSSVGPHPLVHHSILHHQPPSAGEQPYDTLSLESSDSMDTSVSTGNNSACSPDNISSVGGVDALKIEEMEKMLKEAQLEKARLIESRVRHSFKRELHHENYSESIARAREPGAPSDAGGGEEEEGGGGERLQDETFHRQQLVEKEVKMRAKNFSQARPMTRYLPIRKEEFDLRSHVESSGHSVDTCYQVILTEKMCKGYLVKMGGKIKSWKKRWFVFDRLKRTFSYYVDKHETKLKGVIYFQAIEEVYYDHLRSATKSPNPSLTFCVKTHDRLYYMVAPSAEAMRIWMDVIVTGAEGYTQFMN</sequence>
<keyword evidence="2" id="KW-1185">Reference proteome</keyword>
<gene>
    <name evidence="1" type="ORF">L3Q82_019128</name>
</gene>
<name>A0ACB8VGN3_9TELE</name>
<proteinExistence type="predicted"/>
<dbReference type="Proteomes" id="UP000831701">
    <property type="component" value="Chromosome 22"/>
</dbReference>
<dbReference type="EMBL" id="CM041552">
    <property type="protein sequence ID" value="KAI3354621.1"/>
    <property type="molecule type" value="Genomic_DNA"/>
</dbReference>
<protein>
    <submittedName>
        <fullName evidence="1">Uncharacterized protein</fullName>
    </submittedName>
</protein>
<organism evidence="1 2">
    <name type="scientific">Scortum barcoo</name>
    <name type="common">barcoo grunter</name>
    <dbReference type="NCBI Taxonomy" id="214431"/>
    <lineage>
        <taxon>Eukaryota</taxon>
        <taxon>Metazoa</taxon>
        <taxon>Chordata</taxon>
        <taxon>Craniata</taxon>
        <taxon>Vertebrata</taxon>
        <taxon>Euteleostomi</taxon>
        <taxon>Actinopterygii</taxon>
        <taxon>Neopterygii</taxon>
        <taxon>Teleostei</taxon>
        <taxon>Neoteleostei</taxon>
        <taxon>Acanthomorphata</taxon>
        <taxon>Eupercaria</taxon>
        <taxon>Centrarchiformes</taxon>
        <taxon>Terapontoidei</taxon>
        <taxon>Terapontidae</taxon>
        <taxon>Scortum</taxon>
    </lineage>
</organism>
<evidence type="ECO:0000313" key="1">
    <source>
        <dbReference type="EMBL" id="KAI3354621.1"/>
    </source>
</evidence>